<sequence length="161" mass="17569">MLIATIVGRRPWPHRPPSHGRLPRGRRTAVAPPIAAHGHLTLLGRAAAQPRPHQPPPRGRLAPPPPHSRGPTSRRRAAASLRRRHLAPSPPPGRSREGKEEEEAGIGRGSREGKEEGEGPGEEGDIEEALEADTERLKEERKKRGGAKGMGRSYFHAEDNL</sequence>
<evidence type="ECO:0000256" key="1">
    <source>
        <dbReference type="SAM" id="MobiDB-lite"/>
    </source>
</evidence>
<name>Q5QLL1_ORYSJ</name>
<proteinExistence type="predicted"/>
<feature type="compositionally biased region" description="Basic residues" evidence="1">
    <location>
        <begin position="11"/>
        <end position="27"/>
    </location>
</feature>
<reference evidence="3" key="2">
    <citation type="journal article" date="2008" name="Nucleic Acids Res.">
        <title>The rice annotation project database (RAP-DB): 2008 update.</title>
        <authorList>
            <consortium name="The rice annotation project (RAP)"/>
        </authorList>
    </citation>
    <scope>GENOME REANNOTATION</scope>
    <source>
        <strain evidence="3">cv. Nipponbare</strain>
    </source>
</reference>
<feature type="region of interest" description="Disordered" evidence="1">
    <location>
        <begin position="1"/>
        <end position="161"/>
    </location>
</feature>
<evidence type="ECO:0000313" key="2">
    <source>
        <dbReference type="EMBL" id="BAD73591.1"/>
    </source>
</evidence>
<dbReference type="EMBL" id="AP003563">
    <property type="protein sequence ID" value="BAD73591.1"/>
    <property type="molecule type" value="Genomic_DNA"/>
</dbReference>
<dbReference type="AlphaFoldDB" id="Q5QLL1"/>
<feature type="compositionally biased region" description="Pro residues" evidence="1">
    <location>
        <begin position="52"/>
        <end position="68"/>
    </location>
</feature>
<reference evidence="3" key="1">
    <citation type="journal article" date="2005" name="Nature">
        <title>The map-based sequence of the rice genome.</title>
        <authorList>
            <consortium name="International rice genome sequencing project (IRGSP)"/>
            <person name="Matsumoto T."/>
            <person name="Wu J."/>
            <person name="Kanamori H."/>
            <person name="Katayose Y."/>
            <person name="Fujisawa M."/>
            <person name="Namiki N."/>
            <person name="Mizuno H."/>
            <person name="Yamamoto K."/>
            <person name="Antonio B.A."/>
            <person name="Baba T."/>
            <person name="Sakata K."/>
            <person name="Nagamura Y."/>
            <person name="Aoki H."/>
            <person name="Arikawa K."/>
            <person name="Arita K."/>
            <person name="Bito T."/>
            <person name="Chiden Y."/>
            <person name="Fujitsuka N."/>
            <person name="Fukunaka R."/>
            <person name="Hamada M."/>
            <person name="Harada C."/>
            <person name="Hayashi A."/>
            <person name="Hijishita S."/>
            <person name="Honda M."/>
            <person name="Hosokawa S."/>
            <person name="Ichikawa Y."/>
            <person name="Idonuma A."/>
            <person name="Iijima M."/>
            <person name="Ikeda M."/>
            <person name="Ikeno M."/>
            <person name="Ito K."/>
            <person name="Ito S."/>
            <person name="Ito T."/>
            <person name="Ito Y."/>
            <person name="Ito Y."/>
            <person name="Iwabuchi A."/>
            <person name="Kamiya K."/>
            <person name="Karasawa W."/>
            <person name="Kurita K."/>
            <person name="Katagiri S."/>
            <person name="Kikuta A."/>
            <person name="Kobayashi H."/>
            <person name="Kobayashi N."/>
            <person name="Machita K."/>
            <person name="Maehara T."/>
            <person name="Masukawa M."/>
            <person name="Mizubayashi T."/>
            <person name="Mukai Y."/>
            <person name="Nagasaki H."/>
            <person name="Nagata Y."/>
            <person name="Naito S."/>
            <person name="Nakashima M."/>
            <person name="Nakama Y."/>
            <person name="Nakamichi Y."/>
            <person name="Nakamura M."/>
            <person name="Meguro A."/>
            <person name="Negishi M."/>
            <person name="Ohta I."/>
            <person name="Ohta T."/>
            <person name="Okamoto M."/>
            <person name="Ono N."/>
            <person name="Saji S."/>
            <person name="Sakaguchi M."/>
            <person name="Sakai K."/>
            <person name="Shibata M."/>
            <person name="Shimokawa T."/>
            <person name="Song J."/>
            <person name="Takazaki Y."/>
            <person name="Terasawa K."/>
            <person name="Tsugane M."/>
            <person name="Tsuji K."/>
            <person name="Ueda S."/>
            <person name="Waki K."/>
            <person name="Yamagata H."/>
            <person name="Yamamoto M."/>
            <person name="Yamamoto S."/>
            <person name="Yamane H."/>
            <person name="Yoshiki S."/>
            <person name="Yoshihara R."/>
            <person name="Yukawa K."/>
            <person name="Zhong H."/>
            <person name="Yano M."/>
            <person name="Yuan Q."/>
            <person name="Ouyang S."/>
            <person name="Liu J."/>
            <person name="Jones K.M."/>
            <person name="Gansberger K."/>
            <person name="Moffat K."/>
            <person name="Hill J."/>
            <person name="Bera J."/>
            <person name="Fadrosh D."/>
            <person name="Jin S."/>
            <person name="Johri S."/>
            <person name="Kim M."/>
            <person name="Overton L."/>
            <person name="Reardon M."/>
            <person name="Tsitrin T."/>
            <person name="Vuong H."/>
            <person name="Weaver B."/>
            <person name="Ciecko A."/>
            <person name="Tallon L."/>
            <person name="Jackson J."/>
            <person name="Pai G."/>
            <person name="Aken S.V."/>
            <person name="Utterback T."/>
            <person name="Reidmuller S."/>
            <person name="Feldblyum T."/>
            <person name="Hsiao J."/>
            <person name="Zismann V."/>
            <person name="Iobst S."/>
            <person name="de Vazeille A.R."/>
            <person name="Buell C.R."/>
            <person name="Ying K."/>
            <person name="Li Y."/>
            <person name="Lu T."/>
            <person name="Huang Y."/>
            <person name="Zhao Q."/>
            <person name="Feng Q."/>
            <person name="Zhang L."/>
            <person name="Zhu J."/>
            <person name="Weng Q."/>
            <person name="Mu J."/>
            <person name="Lu Y."/>
            <person name="Fan D."/>
            <person name="Liu Y."/>
            <person name="Guan J."/>
            <person name="Zhang Y."/>
            <person name="Yu S."/>
            <person name="Liu X."/>
            <person name="Zhang Y."/>
            <person name="Hong G."/>
            <person name="Han B."/>
            <person name="Choisne N."/>
            <person name="Demange N."/>
            <person name="Orjeda G."/>
            <person name="Samain S."/>
            <person name="Cattolico L."/>
            <person name="Pelletier E."/>
            <person name="Couloux A."/>
            <person name="Segurens B."/>
            <person name="Wincker P."/>
            <person name="D'Hont A."/>
            <person name="Scarpelli C."/>
            <person name="Weissenbach J."/>
            <person name="Salanoubat M."/>
            <person name="Quetier F."/>
            <person name="Yu Y."/>
            <person name="Kim H.R."/>
            <person name="Rambo T."/>
            <person name="Currie J."/>
            <person name="Collura K."/>
            <person name="Luo M."/>
            <person name="Yang T."/>
            <person name="Ammiraju J.S.S."/>
            <person name="Engler F."/>
            <person name="Soderlund C."/>
            <person name="Wing R.A."/>
            <person name="Palmer L.E."/>
            <person name="de la Bastide M."/>
            <person name="Spiegel L."/>
            <person name="Nascimento L."/>
            <person name="Zutavern T."/>
            <person name="O'Shaughnessy A."/>
            <person name="Dike S."/>
            <person name="Dedhia N."/>
            <person name="Preston R."/>
            <person name="Balija V."/>
            <person name="McCombie W.R."/>
            <person name="Chow T."/>
            <person name="Chen H."/>
            <person name="Chung M."/>
            <person name="Chen C."/>
            <person name="Shaw J."/>
            <person name="Wu H."/>
            <person name="Hsiao K."/>
            <person name="Chao Y."/>
            <person name="Chu M."/>
            <person name="Cheng C."/>
            <person name="Hour A."/>
            <person name="Lee P."/>
            <person name="Lin S."/>
            <person name="Lin Y."/>
            <person name="Liou J."/>
            <person name="Liu S."/>
            <person name="Hsing Y."/>
            <person name="Raghuvanshi S."/>
            <person name="Mohanty A."/>
            <person name="Bharti A.K."/>
            <person name="Gaur A."/>
            <person name="Gupta V."/>
            <person name="Kumar D."/>
            <person name="Ravi V."/>
            <person name="Vij S."/>
            <person name="Kapur A."/>
            <person name="Khurana P."/>
            <person name="Khurana P."/>
            <person name="Khurana J.P."/>
            <person name="Tyagi A.K."/>
            <person name="Gaikwad K."/>
            <person name="Singh A."/>
            <person name="Dalal V."/>
            <person name="Srivastava S."/>
            <person name="Dixit A."/>
            <person name="Pal A.K."/>
            <person name="Ghazi I.A."/>
            <person name="Yadav M."/>
            <person name="Pandit A."/>
            <person name="Bhargava A."/>
            <person name="Sureshbabu K."/>
            <person name="Batra K."/>
            <person name="Sharma T.R."/>
            <person name="Mohapatra T."/>
            <person name="Singh N.K."/>
            <person name="Messing J."/>
            <person name="Nelson A.B."/>
            <person name="Fuks G."/>
            <person name="Kavchok S."/>
            <person name="Keizer G."/>
            <person name="Linton E."/>
            <person name="Llaca V."/>
            <person name="Song R."/>
            <person name="Tanyolac B."/>
            <person name="Young S."/>
            <person name="Ho-Il K."/>
            <person name="Hahn J.H."/>
            <person name="Sangsakoo G."/>
            <person name="Vanavichit A."/>
            <person name="de Mattos Luiz.A.T."/>
            <person name="Zimmer P.D."/>
            <person name="Malone G."/>
            <person name="Dellagostin O."/>
            <person name="de Oliveira A.C."/>
            <person name="Bevan M."/>
            <person name="Bancroft I."/>
            <person name="Minx P."/>
            <person name="Cordum H."/>
            <person name="Wilson R."/>
            <person name="Cheng Z."/>
            <person name="Jin W."/>
            <person name="Jiang J."/>
            <person name="Leong S.A."/>
            <person name="Iwama H."/>
            <person name="Gojobori T."/>
            <person name="Itoh T."/>
            <person name="Niimura Y."/>
            <person name="Fujii Y."/>
            <person name="Habara T."/>
            <person name="Sakai H."/>
            <person name="Sato Y."/>
            <person name="Wilson G."/>
            <person name="Kumar K."/>
            <person name="McCouch S."/>
            <person name="Juretic N."/>
            <person name="Hoen D."/>
            <person name="Wright S."/>
            <person name="Bruskiewich R."/>
            <person name="Bureau T."/>
            <person name="Miyao A."/>
            <person name="Hirochika H."/>
            <person name="Nishikawa T."/>
            <person name="Kadowaki K."/>
            <person name="Sugiura M."/>
            <person name="Burr B."/>
            <person name="Sasaki T."/>
        </authorList>
    </citation>
    <scope>NUCLEOTIDE SEQUENCE [LARGE SCALE GENOMIC DNA]</scope>
    <source>
        <strain evidence="3">cv. Nipponbare</strain>
    </source>
</reference>
<feature type="compositionally biased region" description="Basic and acidic residues" evidence="1">
    <location>
        <begin position="133"/>
        <end position="142"/>
    </location>
</feature>
<accession>Q5QLL1</accession>
<evidence type="ECO:0000313" key="3">
    <source>
        <dbReference type="Proteomes" id="UP000000763"/>
    </source>
</evidence>
<gene>
    <name evidence="2" type="ORF">B1168H06.22</name>
</gene>
<dbReference type="Proteomes" id="UP000000763">
    <property type="component" value="Chromosome 1"/>
</dbReference>
<feature type="compositionally biased region" description="Basic residues" evidence="1">
    <location>
        <begin position="72"/>
        <end position="86"/>
    </location>
</feature>
<feature type="compositionally biased region" description="Acidic residues" evidence="1">
    <location>
        <begin position="118"/>
        <end position="132"/>
    </location>
</feature>
<protein>
    <submittedName>
        <fullName evidence="2">Uncharacterized protein</fullName>
    </submittedName>
</protein>
<organism evidence="2 3">
    <name type="scientific">Oryza sativa subsp. japonica</name>
    <name type="common">Rice</name>
    <dbReference type="NCBI Taxonomy" id="39947"/>
    <lineage>
        <taxon>Eukaryota</taxon>
        <taxon>Viridiplantae</taxon>
        <taxon>Streptophyta</taxon>
        <taxon>Embryophyta</taxon>
        <taxon>Tracheophyta</taxon>
        <taxon>Spermatophyta</taxon>
        <taxon>Magnoliopsida</taxon>
        <taxon>Liliopsida</taxon>
        <taxon>Poales</taxon>
        <taxon>Poaceae</taxon>
        <taxon>BOP clade</taxon>
        <taxon>Oryzoideae</taxon>
        <taxon>Oryzeae</taxon>
        <taxon>Oryzinae</taxon>
        <taxon>Oryza</taxon>
        <taxon>Oryza sativa</taxon>
    </lineage>
</organism>